<keyword evidence="2" id="KW-1133">Transmembrane helix</keyword>
<evidence type="ECO:0000313" key="3">
    <source>
        <dbReference type="EMBL" id="PMD45951.1"/>
    </source>
</evidence>
<protein>
    <submittedName>
        <fullName evidence="3">Uncharacterized protein</fullName>
    </submittedName>
</protein>
<keyword evidence="4" id="KW-1185">Reference proteome</keyword>
<feature type="transmembrane region" description="Helical" evidence="2">
    <location>
        <begin position="214"/>
        <end position="232"/>
    </location>
</feature>
<keyword evidence="2" id="KW-0472">Membrane</keyword>
<organism evidence="3 4">
    <name type="scientific">Hyaloscypha variabilis (strain UAMH 11265 / GT02V1 / F)</name>
    <name type="common">Meliniomyces variabilis</name>
    <dbReference type="NCBI Taxonomy" id="1149755"/>
    <lineage>
        <taxon>Eukaryota</taxon>
        <taxon>Fungi</taxon>
        <taxon>Dikarya</taxon>
        <taxon>Ascomycota</taxon>
        <taxon>Pezizomycotina</taxon>
        <taxon>Leotiomycetes</taxon>
        <taxon>Helotiales</taxon>
        <taxon>Hyaloscyphaceae</taxon>
        <taxon>Hyaloscypha</taxon>
        <taxon>Hyaloscypha variabilis</taxon>
    </lineage>
</organism>
<feature type="compositionally biased region" description="Basic and acidic residues" evidence="1">
    <location>
        <begin position="58"/>
        <end position="70"/>
    </location>
</feature>
<feature type="compositionally biased region" description="Basic and acidic residues" evidence="1">
    <location>
        <begin position="1"/>
        <end position="26"/>
    </location>
</feature>
<feature type="transmembrane region" description="Helical" evidence="2">
    <location>
        <begin position="112"/>
        <end position="134"/>
    </location>
</feature>
<feature type="transmembrane region" description="Helical" evidence="2">
    <location>
        <begin position="634"/>
        <end position="658"/>
    </location>
</feature>
<dbReference type="PANTHER" id="PTHR35394:SF5">
    <property type="entry name" value="DUF3176 DOMAIN-CONTAINING PROTEIN"/>
    <property type="match status" value="1"/>
</dbReference>
<dbReference type="EMBL" id="KZ613939">
    <property type="protein sequence ID" value="PMD45951.1"/>
    <property type="molecule type" value="Genomic_DNA"/>
</dbReference>
<keyword evidence="2" id="KW-0812">Transmembrane</keyword>
<dbReference type="AlphaFoldDB" id="A0A2J6S5B2"/>
<reference evidence="3 4" key="1">
    <citation type="submission" date="2016-04" db="EMBL/GenBank/DDBJ databases">
        <title>A degradative enzymes factory behind the ericoid mycorrhizal symbiosis.</title>
        <authorList>
            <consortium name="DOE Joint Genome Institute"/>
            <person name="Martino E."/>
            <person name="Morin E."/>
            <person name="Grelet G."/>
            <person name="Kuo A."/>
            <person name="Kohler A."/>
            <person name="Daghino S."/>
            <person name="Barry K."/>
            <person name="Choi C."/>
            <person name="Cichocki N."/>
            <person name="Clum A."/>
            <person name="Copeland A."/>
            <person name="Hainaut M."/>
            <person name="Haridas S."/>
            <person name="Labutti K."/>
            <person name="Lindquist E."/>
            <person name="Lipzen A."/>
            <person name="Khouja H.-R."/>
            <person name="Murat C."/>
            <person name="Ohm R."/>
            <person name="Olson A."/>
            <person name="Spatafora J."/>
            <person name="Veneault-Fourrey C."/>
            <person name="Henrissat B."/>
            <person name="Grigoriev I."/>
            <person name="Martin F."/>
            <person name="Perotto S."/>
        </authorList>
    </citation>
    <scope>NUCLEOTIDE SEQUENCE [LARGE SCALE GENOMIC DNA]</scope>
    <source>
        <strain evidence="3 4">F</strain>
    </source>
</reference>
<evidence type="ECO:0000313" key="4">
    <source>
        <dbReference type="Proteomes" id="UP000235786"/>
    </source>
</evidence>
<evidence type="ECO:0000256" key="2">
    <source>
        <dbReference type="SAM" id="Phobius"/>
    </source>
</evidence>
<feature type="region of interest" description="Disordered" evidence="1">
    <location>
        <begin position="1"/>
        <end position="96"/>
    </location>
</feature>
<dbReference type="PANTHER" id="PTHR35394">
    <property type="entry name" value="DUF3176 DOMAIN-CONTAINING PROTEIN"/>
    <property type="match status" value="1"/>
</dbReference>
<dbReference type="Pfam" id="PF11374">
    <property type="entry name" value="DUF3176"/>
    <property type="match status" value="1"/>
</dbReference>
<gene>
    <name evidence="3" type="ORF">L207DRAFT_561423</name>
</gene>
<dbReference type="STRING" id="1149755.A0A2J6S5B2"/>
<sequence>MGDDKPTTEHIEFASVKEHQRSDAMKTSESTIHGSVDGPFVRSPTTHDTQRRTQAPIDHTKNDLEKEKSTPRVTIRSKVVRPSFSTTSKQPEPHGHPRKCFSGLIKSCKGRWVVEIICSLFALCNLLAIITILAVHQEKSLPHWPYVISINSFVSIFTALMKAAMMFVVSAAISQMKWQWFTKPHALVDMESFDSATRGPWGAFSLMFKVRKHYLASFGAFITIVSLAIDPFSQQIIQYYTCFDPLPGVTAILPGANNYTFGGMLSKAGYAELDSTMAAMMYLGTIDPPVNPSGTIPFECSTGNCTFLAVQNATSSTIGICYSTLDITSYVQKNITQQYDFGYWLPDLSWGHPLNDSKYAEASVGIPDAITAGPAESLITIANSNYQMLYTKKGIADGPGFYPDFDALFTFDTLMLNVNSSCDVTSSNIHLSETCEKHPWAVRISLYPCIKTFRSSIVNSILEERIISTTPLRKTNASAVEITTTANLTYSLATDSILVNGSWQMCQTSDHYTDSTPVPISPINNTLQLSLDEPTIWYPSECVWMLDYVPGLAINQFLSWMYDESPLLAVTDNTVITSGSTWLKPLYLNGTANITTVNNYTDGLASAMTAIMRERGPSPVLGTVQGSQTCVHIAWVWISLPAGLVLFTIVLLACSAIICRASSMWGSTGSWKSSSLPLLLHGCDNSVRERAAKITENRKMELFSKTLVIELSNTKEGVRFIERASA</sequence>
<dbReference type="OrthoDB" id="5242705at2759"/>
<feature type="transmembrane region" description="Helical" evidence="2">
    <location>
        <begin position="146"/>
        <end position="173"/>
    </location>
</feature>
<evidence type="ECO:0000256" key="1">
    <source>
        <dbReference type="SAM" id="MobiDB-lite"/>
    </source>
</evidence>
<accession>A0A2J6S5B2</accession>
<dbReference type="Proteomes" id="UP000235786">
    <property type="component" value="Unassembled WGS sequence"/>
</dbReference>
<dbReference type="InterPro" id="IPR021514">
    <property type="entry name" value="DUF3176"/>
</dbReference>
<proteinExistence type="predicted"/>
<name>A0A2J6S5B2_HYAVF</name>